<comment type="catalytic activity">
    <reaction evidence="23">
        <text>tetracosanoyl-CoA + oxidized [electron-transfer flavoprotein] + H(+) = (2E)-tetracosenoyl-CoA + reduced [electron-transfer flavoprotein]</text>
        <dbReference type="Rhea" id="RHEA:47232"/>
        <dbReference type="Rhea" id="RHEA-COMP:10685"/>
        <dbReference type="Rhea" id="RHEA-COMP:10686"/>
        <dbReference type="ChEBI" id="CHEBI:15378"/>
        <dbReference type="ChEBI" id="CHEBI:57692"/>
        <dbReference type="ChEBI" id="CHEBI:58307"/>
        <dbReference type="ChEBI" id="CHEBI:65052"/>
        <dbReference type="ChEBI" id="CHEBI:74693"/>
    </reaction>
    <physiologicalReaction direction="left-to-right" evidence="23">
        <dbReference type="Rhea" id="RHEA:47233"/>
    </physiologicalReaction>
</comment>
<organism evidence="33 34">
    <name type="scientific">Syphacia muris</name>
    <dbReference type="NCBI Taxonomy" id="451379"/>
    <lineage>
        <taxon>Eukaryota</taxon>
        <taxon>Metazoa</taxon>
        <taxon>Ecdysozoa</taxon>
        <taxon>Nematoda</taxon>
        <taxon>Chromadorea</taxon>
        <taxon>Rhabditida</taxon>
        <taxon>Spirurina</taxon>
        <taxon>Oxyuridomorpha</taxon>
        <taxon>Oxyuroidea</taxon>
        <taxon>Oxyuridae</taxon>
        <taxon>Syphacia</taxon>
    </lineage>
</organism>
<dbReference type="FunFam" id="2.40.110.10:FF:000006">
    <property type="entry name" value="very long-chain specific acyl-CoA dehydrogenase, mitochondrial"/>
    <property type="match status" value="1"/>
</dbReference>
<accession>A0A0N5AJS3</accession>
<feature type="domain" description="Acyl-CoA dehydrogenase/oxidase N-terminal" evidence="31">
    <location>
        <begin position="67"/>
        <end position="161"/>
    </location>
</feature>
<comment type="subcellular location">
    <subcellularLocation>
        <location evidence="2">Mitochondrion inner membrane</location>
        <topology evidence="2">Peripheral membrane protein</topology>
    </subcellularLocation>
</comment>
<keyword evidence="12" id="KW-0007">Acetylation</keyword>
<evidence type="ECO:0000313" key="33">
    <source>
        <dbReference type="Proteomes" id="UP000046393"/>
    </source>
</evidence>
<dbReference type="PANTHER" id="PTHR43884:SF11">
    <property type="entry name" value="VERY LONG-CHAIN SPECIFIC ACYL-COA DEHYDROGENASE, MITOCHONDRIAL"/>
    <property type="match status" value="1"/>
</dbReference>
<evidence type="ECO:0000256" key="4">
    <source>
        <dbReference type="ARBA" id="ARBA00009347"/>
    </source>
</evidence>
<dbReference type="InterPro" id="IPR009100">
    <property type="entry name" value="AcylCoA_DH/oxidase_NM_dom_sf"/>
</dbReference>
<keyword evidence="10" id="KW-0276">Fatty acid metabolism</keyword>
<evidence type="ECO:0000256" key="15">
    <source>
        <dbReference type="ARBA" id="ARBA00023128"/>
    </source>
</evidence>
<evidence type="ECO:0000259" key="31">
    <source>
        <dbReference type="Pfam" id="PF02771"/>
    </source>
</evidence>
<dbReference type="Pfam" id="PF02770">
    <property type="entry name" value="Acyl-CoA_dh_M"/>
    <property type="match status" value="1"/>
</dbReference>
<comment type="catalytic activity">
    <reaction evidence="22">
        <text>oxidized [electron-transfer flavoprotein] + hexadecanoyl-CoA + H(+) = (2E)-hexadecenoyl-CoA + reduced [electron-transfer flavoprotein]</text>
        <dbReference type="Rhea" id="RHEA:43448"/>
        <dbReference type="Rhea" id="RHEA-COMP:10685"/>
        <dbReference type="Rhea" id="RHEA-COMP:10686"/>
        <dbReference type="ChEBI" id="CHEBI:15378"/>
        <dbReference type="ChEBI" id="CHEBI:57379"/>
        <dbReference type="ChEBI" id="CHEBI:57692"/>
        <dbReference type="ChEBI" id="CHEBI:58307"/>
        <dbReference type="ChEBI" id="CHEBI:61526"/>
    </reaction>
    <physiologicalReaction direction="left-to-right" evidence="22">
        <dbReference type="Rhea" id="RHEA:43449"/>
    </physiologicalReaction>
</comment>
<evidence type="ECO:0000259" key="29">
    <source>
        <dbReference type="Pfam" id="PF00441"/>
    </source>
</evidence>
<evidence type="ECO:0000256" key="27">
    <source>
        <dbReference type="ARBA" id="ARBA00049224"/>
    </source>
</evidence>
<dbReference type="InterPro" id="IPR036250">
    <property type="entry name" value="AcylCo_DH-like_C"/>
</dbReference>
<dbReference type="SUPFAM" id="SSF47203">
    <property type="entry name" value="Acyl-CoA dehydrogenase C-terminal domain-like"/>
    <property type="match status" value="1"/>
</dbReference>
<dbReference type="PROSITE" id="PS00072">
    <property type="entry name" value="ACYL_COA_DH_1"/>
    <property type="match status" value="1"/>
</dbReference>
<proteinExistence type="inferred from homology"/>
<dbReference type="FunFam" id="1.10.540.10:FF:000001">
    <property type="entry name" value="Very long-chain-specific acyl-CoA dehydrogenase, mitochondrial"/>
    <property type="match status" value="1"/>
</dbReference>
<keyword evidence="13 28" id="KW-0560">Oxidoreductase</keyword>
<dbReference type="Pfam" id="PF00441">
    <property type="entry name" value="Acyl-CoA_dh_1"/>
    <property type="match status" value="1"/>
</dbReference>
<evidence type="ECO:0000256" key="8">
    <source>
        <dbReference type="ARBA" id="ARBA00022799"/>
    </source>
</evidence>
<evidence type="ECO:0000259" key="30">
    <source>
        <dbReference type="Pfam" id="PF02770"/>
    </source>
</evidence>
<dbReference type="EC" id="1.3.8.9" evidence="17"/>
<evidence type="ECO:0000256" key="25">
    <source>
        <dbReference type="ARBA" id="ARBA00049050"/>
    </source>
</evidence>
<keyword evidence="15" id="KW-0496">Mitochondrion</keyword>
<evidence type="ECO:0000313" key="34">
    <source>
        <dbReference type="WBParaSite" id="SMUV_0000471901-mRNA-1"/>
    </source>
</evidence>
<dbReference type="GO" id="GO:0050660">
    <property type="term" value="F:flavin adenine dinucleotide binding"/>
    <property type="evidence" value="ECO:0007669"/>
    <property type="project" value="InterPro"/>
</dbReference>
<dbReference type="Gene3D" id="2.40.110.10">
    <property type="entry name" value="Butyryl-CoA Dehydrogenase, subunit A, domain 2"/>
    <property type="match status" value="1"/>
</dbReference>
<dbReference type="WBParaSite" id="SMUV_0000471901-mRNA-1">
    <property type="protein sequence ID" value="SMUV_0000471901-mRNA-1"/>
    <property type="gene ID" value="SMUV_0000471901"/>
</dbReference>
<dbReference type="InterPro" id="IPR013786">
    <property type="entry name" value="AcylCoA_DH/ox_N"/>
</dbReference>
<evidence type="ECO:0000256" key="6">
    <source>
        <dbReference type="ARBA" id="ARBA00022630"/>
    </source>
</evidence>
<evidence type="ECO:0000256" key="7">
    <source>
        <dbReference type="ARBA" id="ARBA00022792"/>
    </source>
</evidence>
<dbReference type="Pfam" id="PF02771">
    <property type="entry name" value="Acyl-CoA_dh_N"/>
    <property type="match status" value="1"/>
</dbReference>
<evidence type="ECO:0000256" key="23">
    <source>
        <dbReference type="ARBA" id="ARBA00048086"/>
    </source>
</evidence>
<evidence type="ECO:0000256" key="22">
    <source>
        <dbReference type="ARBA" id="ARBA00047916"/>
    </source>
</evidence>
<sequence>MESEFGNEFLCKFPITYSLIESESFVKKLFIGQSDVKNIFPYPLNLSDEQKELLGVLLPSTEKFFTEINNPVENDEKAEISMEVLKHFADFGGFGVLVPEKYGGAGMCNTQMARFGEQIGANDLAFGVIMGAHQSIGYKGILLYGDDKMKQKYLPDLAAGKRFACFCLTEPSSGSDANSIRTRAEKTPDGKYYIINGAKIWISNGGIADIFTVFAQTQIETADGKTKDRISAFLVEKNFGGVTCGLPEKKMGIKGSNTTSVYFENTKVPAENLIGREGEGFKVAMNILNNGRFSIPAACTGAMKTCIIKTIQHVTTRSQFGRKLIEFGNVKEQIVDMIVRHYATESVLYLLSSNMDRGVTDYQLEAAIGKIMASENAWIVCDKAIQLHGGMGYMKECGLERIMRDLRVFRLFEGANDVLRLYIVLSGMQFAGKHFQYLKKQMKSGAISAIFSEFARRFFGFDIIFLEGDLRTNIGTDIAIVVHPLLIDSAKQVNTAIKEYGKAVERLLITHRRNIIDRQYELIRMADAAVDIFSMTAVLARCTMALNGKTNADDEHKIPVLLCEQASLIAIISVQNNAVMTLSKFRTLPGIND</sequence>
<evidence type="ECO:0000256" key="3">
    <source>
        <dbReference type="ARBA" id="ARBA00005198"/>
    </source>
</evidence>
<comment type="function">
    <text evidence="19">Very long-chain specific acyl-CoA dehydrogenase is one of the acyl-CoA dehydrogenases that catalyze the first step of mitochondrial fatty acid beta-oxidation, an aerobic process breaking down fatty acids into acetyl-CoA and allowing the production of energy from fats. The first step of fatty acid beta-oxidation consists in the removal of one hydrogen from C-2 and C-3 of the straight-chain fatty acyl-CoA thioester, resulting in the formation of trans-2-enoyl-CoA. Among the different mitochondrial acyl-CoA dehydrogenases, very long-chain specific acyl-CoA dehydrogenase acts specifically on acyl-CoAs with saturated 12 to 24 carbons long primary chains.</text>
</comment>
<evidence type="ECO:0000256" key="9">
    <source>
        <dbReference type="ARBA" id="ARBA00022827"/>
    </source>
</evidence>
<dbReference type="Gene3D" id="1.20.140.10">
    <property type="entry name" value="Butyryl-CoA Dehydrogenase, subunit A, domain 3"/>
    <property type="match status" value="2"/>
</dbReference>
<dbReference type="Gene3D" id="1.10.540.10">
    <property type="entry name" value="Acyl-CoA dehydrogenase/oxidase, N-terminal domain"/>
    <property type="match status" value="1"/>
</dbReference>
<keyword evidence="16" id="KW-0472">Membrane</keyword>
<dbReference type="STRING" id="451379.A0A0N5AJS3"/>
<dbReference type="InterPro" id="IPR046373">
    <property type="entry name" value="Acyl-CoA_Oxase/DH_mid-dom_sf"/>
</dbReference>
<feature type="domain" description="ACAD9/ACADV-like C-terminal" evidence="32">
    <location>
        <begin position="486"/>
        <end position="567"/>
    </location>
</feature>
<comment type="pathway">
    <text evidence="3">Lipid metabolism; mitochondrial fatty acid beta-oxidation.</text>
</comment>
<dbReference type="GO" id="GO:0005743">
    <property type="term" value="C:mitochondrial inner membrane"/>
    <property type="evidence" value="ECO:0007669"/>
    <property type="project" value="UniProtKB-SubCell"/>
</dbReference>
<evidence type="ECO:0000256" key="2">
    <source>
        <dbReference type="ARBA" id="ARBA00004637"/>
    </source>
</evidence>
<comment type="catalytic activity">
    <reaction evidence="24">
        <text>tetradecanoyl-CoA + oxidized [electron-transfer flavoprotein] + H(+) = (2E)-tetradecenoyl-CoA + reduced [electron-transfer flavoprotein]</text>
        <dbReference type="Rhea" id="RHEA:47316"/>
        <dbReference type="Rhea" id="RHEA-COMP:10685"/>
        <dbReference type="Rhea" id="RHEA-COMP:10686"/>
        <dbReference type="ChEBI" id="CHEBI:15378"/>
        <dbReference type="ChEBI" id="CHEBI:57385"/>
        <dbReference type="ChEBI" id="CHEBI:57692"/>
        <dbReference type="ChEBI" id="CHEBI:58307"/>
        <dbReference type="ChEBI" id="CHEBI:61405"/>
    </reaction>
    <physiologicalReaction direction="left-to-right" evidence="24">
        <dbReference type="Rhea" id="RHEA:47317"/>
    </physiologicalReaction>
</comment>
<dbReference type="AlphaFoldDB" id="A0A0N5AJS3"/>
<keyword evidence="5" id="KW-0597">Phosphoprotein</keyword>
<comment type="cofactor">
    <cofactor evidence="1 28">
        <name>FAD</name>
        <dbReference type="ChEBI" id="CHEBI:57692"/>
    </cofactor>
</comment>
<comment type="similarity">
    <text evidence="4 28">Belongs to the acyl-CoA dehydrogenase family.</text>
</comment>
<keyword evidence="9 28" id="KW-0274">FAD</keyword>
<evidence type="ECO:0000256" key="5">
    <source>
        <dbReference type="ARBA" id="ARBA00022553"/>
    </source>
</evidence>
<dbReference type="Proteomes" id="UP000046393">
    <property type="component" value="Unplaced"/>
</dbReference>
<comment type="catalytic activity">
    <reaction evidence="21">
        <text>dodecanoyl-CoA + oxidized [electron-transfer flavoprotein] + H(+) = (2E)-dodecenoyl-CoA + reduced [electron-transfer flavoprotein]</text>
        <dbReference type="Rhea" id="RHEA:47296"/>
        <dbReference type="Rhea" id="RHEA-COMP:10685"/>
        <dbReference type="Rhea" id="RHEA-COMP:10686"/>
        <dbReference type="ChEBI" id="CHEBI:15378"/>
        <dbReference type="ChEBI" id="CHEBI:57330"/>
        <dbReference type="ChEBI" id="CHEBI:57375"/>
        <dbReference type="ChEBI" id="CHEBI:57692"/>
        <dbReference type="ChEBI" id="CHEBI:58307"/>
    </reaction>
    <physiologicalReaction direction="left-to-right" evidence="21">
        <dbReference type="Rhea" id="RHEA:47297"/>
    </physiologicalReaction>
</comment>
<evidence type="ECO:0000256" key="20">
    <source>
        <dbReference type="ARBA" id="ARBA00046812"/>
    </source>
</evidence>
<dbReference type="InterPro" id="IPR037069">
    <property type="entry name" value="AcylCoA_DH/ox_N_sf"/>
</dbReference>
<comment type="catalytic activity">
    <reaction evidence="25">
        <text>a very-long-chain 2,3-saturated fatty acyl-CoA + oxidized [electron-transfer flavoprotein] + H(+) = a very-long-chain (2E)-enoyl-CoA + reduced [electron-transfer flavoprotein]</text>
        <dbReference type="Rhea" id="RHEA:19181"/>
        <dbReference type="Rhea" id="RHEA-COMP:10685"/>
        <dbReference type="Rhea" id="RHEA-COMP:10686"/>
        <dbReference type="ChEBI" id="CHEBI:15378"/>
        <dbReference type="ChEBI" id="CHEBI:57692"/>
        <dbReference type="ChEBI" id="CHEBI:58307"/>
        <dbReference type="ChEBI" id="CHEBI:83724"/>
        <dbReference type="ChEBI" id="CHEBI:83728"/>
        <dbReference type="EC" id="1.3.8.9"/>
    </reaction>
    <physiologicalReaction direction="left-to-right" evidence="25">
        <dbReference type="Rhea" id="RHEA:19182"/>
    </physiologicalReaction>
</comment>
<comment type="catalytic activity">
    <reaction evidence="27">
        <text>octadecanoyl-CoA + oxidized [electron-transfer flavoprotein] + H(+) = (2E)-octadecenoyl-CoA + reduced [electron-transfer flavoprotein]</text>
        <dbReference type="Rhea" id="RHEA:47240"/>
        <dbReference type="Rhea" id="RHEA-COMP:10685"/>
        <dbReference type="Rhea" id="RHEA-COMP:10686"/>
        <dbReference type="ChEBI" id="CHEBI:15378"/>
        <dbReference type="ChEBI" id="CHEBI:57394"/>
        <dbReference type="ChEBI" id="CHEBI:57692"/>
        <dbReference type="ChEBI" id="CHEBI:58307"/>
        <dbReference type="ChEBI" id="CHEBI:71412"/>
    </reaction>
    <physiologicalReaction direction="left-to-right" evidence="27">
        <dbReference type="Rhea" id="RHEA:47241"/>
    </physiologicalReaction>
</comment>
<dbReference type="InterPro" id="IPR006089">
    <property type="entry name" value="Acyl-CoA_DH_CS"/>
</dbReference>
<dbReference type="GO" id="GO:0006631">
    <property type="term" value="P:fatty acid metabolic process"/>
    <property type="evidence" value="ECO:0007669"/>
    <property type="project" value="UniProtKB-KW"/>
</dbReference>
<evidence type="ECO:0000256" key="28">
    <source>
        <dbReference type="RuleBase" id="RU362125"/>
    </source>
</evidence>
<evidence type="ECO:0000256" key="13">
    <source>
        <dbReference type="ARBA" id="ARBA00023002"/>
    </source>
</evidence>
<evidence type="ECO:0000256" key="14">
    <source>
        <dbReference type="ARBA" id="ARBA00023098"/>
    </source>
</evidence>
<evidence type="ECO:0000256" key="16">
    <source>
        <dbReference type="ARBA" id="ARBA00023136"/>
    </source>
</evidence>
<evidence type="ECO:0000256" key="18">
    <source>
        <dbReference type="ARBA" id="ARBA00040902"/>
    </source>
</evidence>
<dbReference type="FunFam" id="1.20.140.10:FF:000008">
    <property type="entry name" value="acyl-CoA dehydrogenase family member 9, mitochondrial"/>
    <property type="match status" value="1"/>
</dbReference>
<dbReference type="InterPro" id="IPR009075">
    <property type="entry name" value="AcylCo_DH/oxidase_C"/>
</dbReference>
<feature type="domain" description="Acyl-CoA oxidase/dehydrogenase middle" evidence="30">
    <location>
        <begin position="165"/>
        <end position="265"/>
    </location>
</feature>
<keyword evidence="11" id="KW-0809">Transit peptide</keyword>
<dbReference type="InterPro" id="IPR049448">
    <property type="entry name" value="ACAD9/ACADV-like_C"/>
</dbReference>
<keyword evidence="8" id="KW-0702">S-nitrosylation</keyword>
<evidence type="ECO:0000256" key="11">
    <source>
        <dbReference type="ARBA" id="ARBA00022946"/>
    </source>
</evidence>
<dbReference type="InterPro" id="IPR006091">
    <property type="entry name" value="Acyl-CoA_Oxase/DH_mid-dom"/>
</dbReference>
<protein>
    <recommendedName>
        <fullName evidence="18">Very long-chain specific acyl-CoA dehydrogenase, mitochondrial</fullName>
        <ecNumber evidence="17">1.3.8.9</ecNumber>
    </recommendedName>
</protein>
<dbReference type="PROSITE" id="PS00073">
    <property type="entry name" value="ACYL_COA_DH_2"/>
    <property type="match status" value="1"/>
</dbReference>
<evidence type="ECO:0000256" key="17">
    <source>
        <dbReference type="ARBA" id="ARBA00039034"/>
    </source>
</evidence>
<dbReference type="SUPFAM" id="SSF56645">
    <property type="entry name" value="Acyl-CoA dehydrogenase NM domain-like"/>
    <property type="match status" value="1"/>
</dbReference>
<evidence type="ECO:0000256" key="10">
    <source>
        <dbReference type="ARBA" id="ARBA00022832"/>
    </source>
</evidence>
<keyword evidence="6 28" id="KW-0285">Flavoprotein</keyword>
<evidence type="ECO:0000256" key="26">
    <source>
        <dbReference type="ARBA" id="ARBA00049140"/>
    </source>
</evidence>
<comment type="catalytic activity">
    <reaction evidence="26">
        <text>eicosanoyl-CoA + oxidized [electron-transfer flavoprotein] + H(+) = (2E)-eicosenoyl-CoA + reduced [electron-transfer flavoprotein]</text>
        <dbReference type="Rhea" id="RHEA:47236"/>
        <dbReference type="Rhea" id="RHEA-COMP:10685"/>
        <dbReference type="Rhea" id="RHEA-COMP:10686"/>
        <dbReference type="ChEBI" id="CHEBI:15378"/>
        <dbReference type="ChEBI" id="CHEBI:57380"/>
        <dbReference type="ChEBI" id="CHEBI:57692"/>
        <dbReference type="ChEBI" id="CHEBI:58307"/>
        <dbReference type="ChEBI" id="CHEBI:74691"/>
    </reaction>
    <physiologicalReaction direction="left-to-right" evidence="26">
        <dbReference type="Rhea" id="RHEA:47237"/>
    </physiologicalReaction>
</comment>
<evidence type="ECO:0000256" key="1">
    <source>
        <dbReference type="ARBA" id="ARBA00001974"/>
    </source>
</evidence>
<keyword evidence="7" id="KW-0999">Mitochondrion inner membrane</keyword>
<evidence type="ECO:0000256" key="21">
    <source>
        <dbReference type="ARBA" id="ARBA00047893"/>
    </source>
</evidence>
<feature type="domain" description="Acyl-CoA dehydrogenase/oxidase C-terminal" evidence="29">
    <location>
        <begin position="278"/>
        <end position="423"/>
    </location>
</feature>
<evidence type="ECO:0000259" key="32">
    <source>
        <dbReference type="Pfam" id="PF21343"/>
    </source>
</evidence>
<dbReference type="PANTHER" id="PTHR43884">
    <property type="entry name" value="ACYL-COA DEHYDROGENASE"/>
    <property type="match status" value="1"/>
</dbReference>
<dbReference type="GO" id="GO:0017099">
    <property type="term" value="F:very-long-chain fatty acyl-CoA dehydrogenase activity"/>
    <property type="evidence" value="ECO:0007669"/>
    <property type="project" value="UniProtKB-EC"/>
</dbReference>
<dbReference type="Pfam" id="PF21343">
    <property type="entry name" value="ACAD9-ACADV_C"/>
    <property type="match status" value="1"/>
</dbReference>
<name>A0A0N5AJS3_9BILA</name>
<dbReference type="GO" id="GO:0000062">
    <property type="term" value="F:fatty-acyl-CoA binding"/>
    <property type="evidence" value="ECO:0007669"/>
    <property type="project" value="TreeGrafter"/>
</dbReference>
<keyword evidence="33" id="KW-1185">Reference proteome</keyword>
<reference evidence="34" key="1">
    <citation type="submission" date="2017-02" db="UniProtKB">
        <authorList>
            <consortium name="WormBaseParasite"/>
        </authorList>
    </citation>
    <scope>IDENTIFICATION</scope>
</reference>
<evidence type="ECO:0000256" key="24">
    <source>
        <dbReference type="ARBA" id="ARBA00049038"/>
    </source>
</evidence>
<evidence type="ECO:0000256" key="19">
    <source>
        <dbReference type="ARBA" id="ARBA00045422"/>
    </source>
</evidence>
<evidence type="ECO:0000256" key="12">
    <source>
        <dbReference type="ARBA" id="ARBA00022990"/>
    </source>
</evidence>
<comment type="subunit">
    <text evidence="20">Homodimer. Homodimerizes after import into the mitochondrion.</text>
</comment>
<keyword evidence="14" id="KW-0443">Lipid metabolism</keyword>